<name>A0A667X2G1_9TELE</name>
<evidence type="ECO:0000256" key="2">
    <source>
        <dbReference type="SAM" id="MobiDB-lite"/>
    </source>
</evidence>
<reference evidence="4" key="3">
    <citation type="submission" date="2025-09" db="UniProtKB">
        <authorList>
            <consortium name="Ensembl"/>
        </authorList>
    </citation>
    <scope>IDENTIFICATION</scope>
</reference>
<dbReference type="InterPro" id="IPR033539">
    <property type="entry name" value="Asprv1"/>
</dbReference>
<dbReference type="Ensembl" id="ENSMMDT00005009734.1">
    <property type="protein sequence ID" value="ENSMMDP00005009432.1"/>
    <property type="gene ID" value="ENSMMDG00005005175.1"/>
</dbReference>
<reference evidence="4" key="2">
    <citation type="submission" date="2025-08" db="UniProtKB">
        <authorList>
            <consortium name="Ensembl"/>
        </authorList>
    </citation>
    <scope>IDENTIFICATION</scope>
</reference>
<evidence type="ECO:0000256" key="1">
    <source>
        <dbReference type="ARBA" id="ARBA00022801"/>
    </source>
</evidence>
<dbReference type="GeneTree" id="ENSGT00390000017260"/>
<evidence type="ECO:0000313" key="4">
    <source>
        <dbReference type="Ensembl" id="ENSMMDP00005009432.1"/>
    </source>
</evidence>
<feature type="region of interest" description="Disordered" evidence="2">
    <location>
        <begin position="1"/>
        <end position="50"/>
    </location>
</feature>
<keyword evidence="1" id="KW-0378">Hydrolase</keyword>
<feature type="domain" description="Peptidase A2" evidence="3">
    <location>
        <begin position="170"/>
        <end position="250"/>
    </location>
</feature>
<dbReference type="InterPro" id="IPR021109">
    <property type="entry name" value="Peptidase_aspartic_dom_sf"/>
</dbReference>
<reference evidence="4" key="1">
    <citation type="submission" date="2019-06" db="EMBL/GenBank/DDBJ databases">
        <authorList>
            <consortium name="Wellcome Sanger Institute Data Sharing"/>
        </authorList>
    </citation>
    <scope>NUCLEOTIDE SEQUENCE [LARGE SCALE GENOMIC DNA]</scope>
</reference>
<dbReference type="InterPro" id="IPR001995">
    <property type="entry name" value="Peptidase_A2_cat"/>
</dbReference>
<keyword evidence="5" id="KW-1185">Reference proteome</keyword>
<evidence type="ECO:0000313" key="5">
    <source>
        <dbReference type="Proteomes" id="UP000472263"/>
    </source>
</evidence>
<accession>A0A667X2G1</accession>
<protein>
    <recommendedName>
        <fullName evidence="3">Peptidase A2 domain-containing protein</fullName>
    </recommendedName>
</protein>
<dbReference type="SUPFAM" id="SSF50630">
    <property type="entry name" value="Acid proteases"/>
    <property type="match status" value="1"/>
</dbReference>
<dbReference type="Proteomes" id="UP000472263">
    <property type="component" value="Chromosome 13"/>
</dbReference>
<dbReference type="InParanoid" id="A0A667X2G1"/>
<dbReference type="Pfam" id="PF13975">
    <property type="entry name" value="gag-asp_proteas"/>
    <property type="match status" value="1"/>
</dbReference>
<organism evidence="4 5">
    <name type="scientific">Myripristis murdjan</name>
    <name type="common">pinecone soldierfish</name>
    <dbReference type="NCBI Taxonomy" id="586833"/>
    <lineage>
        <taxon>Eukaryota</taxon>
        <taxon>Metazoa</taxon>
        <taxon>Chordata</taxon>
        <taxon>Craniata</taxon>
        <taxon>Vertebrata</taxon>
        <taxon>Euteleostomi</taxon>
        <taxon>Actinopterygii</taxon>
        <taxon>Neopterygii</taxon>
        <taxon>Teleostei</taxon>
        <taxon>Neoteleostei</taxon>
        <taxon>Acanthomorphata</taxon>
        <taxon>Holocentriformes</taxon>
        <taxon>Holocentridae</taxon>
        <taxon>Myripristis</taxon>
    </lineage>
</organism>
<dbReference type="GO" id="GO:0006508">
    <property type="term" value="P:proteolysis"/>
    <property type="evidence" value="ECO:0007669"/>
    <property type="project" value="InterPro"/>
</dbReference>
<dbReference type="PROSITE" id="PS00141">
    <property type="entry name" value="ASP_PROTEASE"/>
    <property type="match status" value="1"/>
</dbReference>
<dbReference type="GO" id="GO:0004190">
    <property type="term" value="F:aspartic-type endopeptidase activity"/>
    <property type="evidence" value="ECO:0007669"/>
    <property type="project" value="InterPro"/>
</dbReference>
<dbReference type="InterPro" id="IPR001969">
    <property type="entry name" value="Aspartic_peptidase_AS"/>
</dbReference>
<dbReference type="PANTHER" id="PTHR37006">
    <property type="entry name" value="RETROVIRAL-LIKE ASPARTIC PROTEASE 1"/>
    <property type="match status" value="1"/>
</dbReference>
<proteinExistence type="predicted"/>
<sequence>MVSPPPCFNSSGGIFTARMSEPENNPPQPAEFAPNQDAPPVSTINGATPRPVFMPETFTGAGREWSDWAEQFEMAADVNNWDESLRLKFMGLLLAGRAREVYSGLSAAAKTNYTLLKDAMGRSVGTPGKLEGACTEGPMPAPLPAVSTRALEKAEGGSGYLAAKIGGSSCHVLVDTGASHSIIPKQVWLSITKGGSDLQEYIGDARAANGGAMQILGGWQTVCQFDSLALVADFLVSDIPSEEILLGFDFLSRYEAVVDLGEKTCQIMGKTLPLGMKVGTLFTDIEVDEVGECIKEGDD</sequence>
<dbReference type="PROSITE" id="PS50175">
    <property type="entry name" value="ASP_PROT_RETROV"/>
    <property type="match status" value="1"/>
</dbReference>
<dbReference type="AlphaFoldDB" id="A0A667X2G1"/>
<dbReference type="PANTHER" id="PTHR37006:SF1">
    <property type="entry name" value="RETROVIRAL-LIKE ASPARTIC PROTEASE 1"/>
    <property type="match status" value="1"/>
</dbReference>
<dbReference type="CDD" id="cd00303">
    <property type="entry name" value="retropepsin_like"/>
    <property type="match status" value="1"/>
</dbReference>
<evidence type="ECO:0000259" key="3">
    <source>
        <dbReference type="PROSITE" id="PS50175"/>
    </source>
</evidence>
<dbReference type="Gene3D" id="2.40.70.10">
    <property type="entry name" value="Acid Proteases"/>
    <property type="match status" value="1"/>
</dbReference>
<dbReference type="GO" id="GO:0016020">
    <property type="term" value="C:membrane"/>
    <property type="evidence" value="ECO:0007669"/>
    <property type="project" value="InterPro"/>
</dbReference>